<dbReference type="InterPro" id="IPR016579">
    <property type="entry name" value="Synaptogyrin"/>
</dbReference>
<keyword evidence="4 7" id="KW-1133">Transmembrane helix</keyword>
<feature type="transmembrane region" description="Helical" evidence="7">
    <location>
        <begin position="106"/>
        <end position="133"/>
    </location>
</feature>
<dbReference type="GO" id="GO:0031594">
    <property type="term" value="C:neuromuscular junction"/>
    <property type="evidence" value="ECO:0007669"/>
    <property type="project" value="TreeGrafter"/>
</dbReference>
<organism evidence="9 10">
    <name type="scientific">Cyprinus carpio</name>
    <name type="common">Common carp</name>
    <dbReference type="NCBI Taxonomy" id="7962"/>
    <lineage>
        <taxon>Eukaryota</taxon>
        <taxon>Metazoa</taxon>
        <taxon>Chordata</taxon>
        <taxon>Craniata</taxon>
        <taxon>Vertebrata</taxon>
        <taxon>Euteleostomi</taxon>
        <taxon>Actinopterygii</taxon>
        <taxon>Neopterygii</taxon>
        <taxon>Teleostei</taxon>
        <taxon>Ostariophysi</taxon>
        <taxon>Cypriniformes</taxon>
        <taxon>Cyprinidae</taxon>
        <taxon>Cyprininae</taxon>
        <taxon>Cyprinus</taxon>
    </lineage>
</organism>
<proteinExistence type="inferred from homology"/>
<dbReference type="PANTHER" id="PTHR10838">
    <property type="entry name" value="SYNAPTOGYRIN"/>
    <property type="match status" value="1"/>
</dbReference>
<protein>
    <submittedName>
        <fullName evidence="9">Synaptogyrin-2-like</fullName>
    </submittedName>
</protein>
<evidence type="ECO:0000256" key="5">
    <source>
        <dbReference type="ARBA" id="ARBA00023136"/>
    </source>
</evidence>
<keyword evidence="5 6" id="KW-0472">Membrane</keyword>
<dbReference type="PANTHER" id="PTHR10838:SF33">
    <property type="entry name" value="SYNAPTOGYRIN"/>
    <property type="match status" value="1"/>
</dbReference>
<evidence type="ECO:0000259" key="8">
    <source>
        <dbReference type="PROSITE" id="PS51225"/>
    </source>
</evidence>
<evidence type="ECO:0000313" key="10">
    <source>
        <dbReference type="Proteomes" id="UP000694701"/>
    </source>
</evidence>
<evidence type="ECO:0000256" key="1">
    <source>
        <dbReference type="ARBA" id="ARBA00004141"/>
    </source>
</evidence>
<feature type="domain" description="MARVEL" evidence="8">
    <location>
        <begin position="22"/>
        <end position="167"/>
    </location>
</feature>
<feature type="transmembrane region" description="Helical" evidence="7">
    <location>
        <begin position="71"/>
        <end position="94"/>
    </location>
</feature>
<sequence>MESNSAVYGVSLAGAGFDLIKFIKQPQTIIRFLSWVFAIVVFASITAEGYVNSSSEDQVKCVFNRNDGACHYGVGIGVIAFLACIAFLLADVFLPSMSNAQERKYVVMADLGFSGAWTFLWFVCFCLMADQWSKTQDTRGIPTDAVHAVIAFSFFSIGSWVSVCEPQNYFNLPQFKINLQFNAIFFMHRSIWVSFASKSSFRLVERKHPKYTLYLLVSVDFNYRALKLFSQNEFYMHFCSTYCTNTKMNSFISIYILKVFTEEFVHKSYS</sequence>
<dbReference type="GO" id="GO:0030672">
    <property type="term" value="C:synaptic vesicle membrane"/>
    <property type="evidence" value="ECO:0007669"/>
    <property type="project" value="TreeGrafter"/>
</dbReference>
<comment type="similarity">
    <text evidence="2">Belongs to the synaptogyrin family.</text>
</comment>
<dbReference type="Ensembl" id="ENSCCRT00020100618.1">
    <property type="protein sequence ID" value="ENSCCRP00020092080.1"/>
    <property type="gene ID" value="ENSCCRG00020042152.1"/>
</dbReference>
<reference evidence="9" key="1">
    <citation type="submission" date="2025-08" db="UniProtKB">
        <authorList>
            <consortium name="Ensembl"/>
        </authorList>
    </citation>
    <scope>IDENTIFICATION</scope>
</reference>
<dbReference type="Pfam" id="PF01284">
    <property type="entry name" value="MARVEL"/>
    <property type="match status" value="1"/>
</dbReference>
<dbReference type="PROSITE" id="PS51225">
    <property type="entry name" value="MARVEL"/>
    <property type="match status" value="1"/>
</dbReference>
<comment type="subcellular location">
    <subcellularLocation>
        <location evidence="1">Membrane</location>
        <topology evidence="1">Multi-pass membrane protein</topology>
    </subcellularLocation>
</comment>
<dbReference type="InterPro" id="IPR008253">
    <property type="entry name" value="Marvel"/>
</dbReference>
<dbReference type="AlphaFoldDB" id="A0A8C2JEP7"/>
<evidence type="ECO:0000256" key="6">
    <source>
        <dbReference type="PROSITE-ProRule" id="PRU00581"/>
    </source>
</evidence>
<dbReference type="Proteomes" id="UP000694701">
    <property type="component" value="Unplaced"/>
</dbReference>
<accession>A0A8C2JEP7</accession>
<name>A0A8C2JEP7_CYPCA</name>
<evidence type="ECO:0000256" key="7">
    <source>
        <dbReference type="SAM" id="Phobius"/>
    </source>
</evidence>
<evidence type="ECO:0000256" key="4">
    <source>
        <dbReference type="ARBA" id="ARBA00022989"/>
    </source>
</evidence>
<evidence type="ECO:0000256" key="2">
    <source>
        <dbReference type="ARBA" id="ARBA00010252"/>
    </source>
</evidence>
<evidence type="ECO:0000313" key="9">
    <source>
        <dbReference type="Ensembl" id="ENSCCRP00020092080.1"/>
    </source>
</evidence>
<evidence type="ECO:0000256" key="3">
    <source>
        <dbReference type="ARBA" id="ARBA00022692"/>
    </source>
</evidence>
<feature type="transmembrane region" description="Helical" evidence="7">
    <location>
        <begin position="32"/>
        <end position="51"/>
    </location>
</feature>
<keyword evidence="3 6" id="KW-0812">Transmembrane</keyword>